<dbReference type="SMART" id="SM00191">
    <property type="entry name" value="Int_alpha"/>
    <property type="match status" value="3"/>
</dbReference>
<reference evidence="18" key="1">
    <citation type="submission" date="2020-11" db="EMBL/GenBank/DDBJ databases">
        <authorList>
            <person name="Tran Van P."/>
        </authorList>
    </citation>
    <scope>NUCLEOTIDE SEQUENCE</scope>
</reference>
<feature type="region of interest" description="Disordered" evidence="14">
    <location>
        <begin position="958"/>
        <end position="980"/>
    </location>
</feature>
<dbReference type="PRINTS" id="PR01185">
    <property type="entry name" value="INTEGRINA"/>
</dbReference>
<evidence type="ECO:0000259" key="17">
    <source>
        <dbReference type="Pfam" id="PF20806"/>
    </source>
</evidence>
<keyword evidence="5" id="KW-0677">Repeat</keyword>
<comment type="subcellular location">
    <subcellularLocation>
        <location evidence="1 13">Membrane</location>
        <topology evidence="1 13">Single-pass type I membrane protein</topology>
    </subcellularLocation>
</comment>
<dbReference type="GO" id="GO:0033627">
    <property type="term" value="P:cell adhesion mediated by integrin"/>
    <property type="evidence" value="ECO:0007669"/>
    <property type="project" value="TreeGrafter"/>
</dbReference>
<name>A0A7R8X642_9CRUS</name>
<sequence length="989" mass="110718">MDIGSVSEFFFLFSVHAGNANTTDGKQEDDKSEQWFGATVKSGGPDGPILACAPRYVFYTKQRRDRRDPVGNCFIALPLHSGAYSGFEFEPRSPCRTSAWGYHRQGSCQAGFGADLSPDGNWTFIGAVGSWYWQGQVFSYDEKPREVVQYATPEGGSTEDNSYFGYSLAVGEFTGDAEPDIAVGMPRGMGPDGKPLVGKVILMSATLERLHNLTGETFGEYFGYSVAVCDVNGDGRDDVLVGSPLYTDKNDPMRWEIGKVSVAMHNSVSQRSSRKLFQDRSKTPYKQLLDAQMEKLNVDAHKFRRWDLIEGFQIRSRFGMAIASLKDLDRDGFGVGAPYGGEDGRGMVYIFRGSSNGVIKEPSQVVYSPTSISTYVTETETNYPRREIEARPIVNITGFMEFNANLKMIDLETRRCVLPRSGINVPCVTYQYCLAYSDIGDPVNYIVTLEVQEKLDALKSRNPRLFFLDRERHNAKNVTIDLWKGQRRCQNGTAYVDTTVRDKLTPLVGEISYTLRGVRETRDLKPILGLVTSVTDQLSIQKNCGTDNICIPDLQVTSNLNRKTFLLGSQETLELEVMVKNGGEDAYEAMTYLHLPPGVSFVRATKSLSHTSPILVLCTPEKRLLKCDIGNPLPTNGKVAFKVTLQPQALKEDEESTLKALKFQLEVNSTNPEEEGSTNDNSQTISVDIQVETDLILSGVTIPETLRYNRSDFKLKDHAVLSDIGPEVTHRYFLENKGPSGISEAEAYVLWPTWADSGDYLLYLVEQPKTEGSGFCEKVADVNPLNLHEPVKQKEQRRNAIPPEKPSSNNELRQKRKAQPEYMWMPQYEKEVKDCEHGRTKCTIIKCTVGPLAQGEKFILTLNSRLWISTLSSLGYADVAILSKMVSRVTSLPHRVDPGYLGYKVTQARSVINPEDERFGDRPVAWWIYVLAVFGGLLLLALLILLLYKLGFFKRKRPKESPGMGPEVEREPLNGYDHKYNYHQGDAAL</sequence>
<evidence type="ECO:0000256" key="1">
    <source>
        <dbReference type="ARBA" id="ARBA00004479"/>
    </source>
</evidence>
<dbReference type="Gene3D" id="2.60.40.1460">
    <property type="entry name" value="Integrin domains. Chain A, domain 2"/>
    <property type="match status" value="1"/>
</dbReference>
<dbReference type="InterPro" id="IPR048286">
    <property type="entry name" value="Integrin_alpha_Ig-like_3"/>
</dbReference>
<evidence type="ECO:0000256" key="8">
    <source>
        <dbReference type="ARBA" id="ARBA00023037"/>
    </source>
</evidence>
<dbReference type="EMBL" id="CAJPEV010000118">
    <property type="protein sequence ID" value="CAG0880876.1"/>
    <property type="molecule type" value="Genomic_DNA"/>
</dbReference>
<gene>
    <name evidence="18" type="ORF">DSTB1V02_LOCUS1293</name>
</gene>
<evidence type="ECO:0000256" key="9">
    <source>
        <dbReference type="ARBA" id="ARBA00023136"/>
    </source>
</evidence>
<dbReference type="Gene3D" id="2.60.40.1530">
    <property type="entry name" value="ntegrin, alpha v. Chain A, domain 4"/>
    <property type="match status" value="1"/>
</dbReference>
<evidence type="ECO:0000256" key="10">
    <source>
        <dbReference type="ARBA" id="ARBA00023170"/>
    </source>
</evidence>
<dbReference type="InterPro" id="IPR013517">
    <property type="entry name" value="FG-GAP"/>
</dbReference>
<keyword evidence="4" id="KW-0732">Signal</keyword>
<dbReference type="Gene3D" id="1.20.5.930">
    <property type="entry name" value="Bicelle-embedded integrin alpha(iib) transmembrane segment"/>
    <property type="match status" value="1"/>
</dbReference>
<evidence type="ECO:0000256" key="2">
    <source>
        <dbReference type="ARBA" id="ARBA00008054"/>
    </source>
</evidence>
<dbReference type="SUPFAM" id="SSF69318">
    <property type="entry name" value="Integrin alpha N-terminal domain"/>
    <property type="match status" value="1"/>
</dbReference>
<dbReference type="EMBL" id="LR899635">
    <property type="protein sequence ID" value="CAD7241293.1"/>
    <property type="molecule type" value="Genomic_DNA"/>
</dbReference>
<dbReference type="GO" id="GO:0007157">
    <property type="term" value="P:heterophilic cell-cell adhesion via plasma membrane cell adhesion molecules"/>
    <property type="evidence" value="ECO:0007669"/>
    <property type="project" value="UniProtKB-ARBA"/>
</dbReference>
<dbReference type="Gene3D" id="2.60.40.1510">
    <property type="entry name" value="ntegrin, alpha v. Chain A, domain 3"/>
    <property type="match status" value="1"/>
</dbReference>
<evidence type="ECO:0000313" key="19">
    <source>
        <dbReference type="Proteomes" id="UP000677054"/>
    </source>
</evidence>
<feature type="repeat" description="FG-GAP" evidence="12">
    <location>
        <begin position="151"/>
        <end position="207"/>
    </location>
</feature>
<dbReference type="Pfam" id="PF01839">
    <property type="entry name" value="FG-GAP"/>
    <property type="match status" value="1"/>
</dbReference>
<evidence type="ECO:0000256" key="11">
    <source>
        <dbReference type="ARBA" id="ARBA00023180"/>
    </source>
</evidence>
<feature type="transmembrane region" description="Helical" evidence="13">
    <location>
        <begin position="926"/>
        <end position="948"/>
    </location>
</feature>
<dbReference type="GO" id="GO:0048513">
    <property type="term" value="P:animal organ development"/>
    <property type="evidence" value="ECO:0007669"/>
    <property type="project" value="UniProtKB-ARBA"/>
</dbReference>
<keyword evidence="10 13" id="KW-0675">Receptor</keyword>
<keyword evidence="3 13" id="KW-0812">Transmembrane</keyword>
<evidence type="ECO:0008006" key="20">
    <source>
        <dbReference type="Google" id="ProtNLM"/>
    </source>
</evidence>
<dbReference type="AlphaFoldDB" id="A0A7R8X642"/>
<feature type="repeat" description="FG-GAP" evidence="12">
    <location>
        <begin position="208"/>
        <end position="272"/>
    </location>
</feature>
<evidence type="ECO:0000256" key="14">
    <source>
        <dbReference type="SAM" id="MobiDB-lite"/>
    </source>
</evidence>
<feature type="repeat" description="FG-GAP" evidence="12">
    <location>
        <begin position="304"/>
        <end position="360"/>
    </location>
</feature>
<evidence type="ECO:0000256" key="7">
    <source>
        <dbReference type="ARBA" id="ARBA00022989"/>
    </source>
</evidence>
<evidence type="ECO:0000256" key="3">
    <source>
        <dbReference type="ARBA" id="ARBA00022692"/>
    </source>
</evidence>
<keyword evidence="11" id="KW-0325">Glycoprotein</keyword>
<evidence type="ECO:0000256" key="13">
    <source>
        <dbReference type="RuleBase" id="RU003762"/>
    </source>
</evidence>
<dbReference type="InterPro" id="IPR048285">
    <property type="entry name" value="Integrin_alpha_Ig-like_2"/>
</dbReference>
<dbReference type="Gene3D" id="2.130.10.130">
    <property type="entry name" value="Integrin alpha, N-terminal"/>
    <property type="match status" value="1"/>
</dbReference>
<keyword evidence="8 13" id="KW-0401">Integrin</keyword>
<dbReference type="GO" id="GO:0005178">
    <property type="term" value="F:integrin binding"/>
    <property type="evidence" value="ECO:0007669"/>
    <property type="project" value="TreeGrafter"/>
</dbReference>
<dbReference type="OrthoDB" id="6349939at2759"/>
<dbReference type="PROSITE" id="PS00242">
    <property type="entry name" value="INTEGRIN_ALPHA"/>
    <property type="match status" value="1"/>
</dbReference>
<keyword evidence="19" id="KW-1185">Reference proteome</keyword>
<dbReference type="InterPro" id="IPR000413">
    <property type="entry name" value="Integrin_alpha"/>
</dbReference>
<dbReference type="Pfam" id="PF20806">
    <property type="entry name" value="Integrin_A_Ig_3"/>
    <property type="match status" value="1"/>
</dbReference>
<evidence type="ECO:0000256" key="5">
    <source>
        <dbReference type="ARBA" id="ARBA00022737"/>
    </source>
</evidence>
<feature type="compositionally biased region" description="Basic and acidic residues" evidence="14">
    <location>
        <begin position="967"/>
        <end position="980"/>
    </location>
</feature>
<dbReference type="Pfam" id="PF08441">
    <property type="entry name" value="Integrin_A_Ig_1"/>
    <property type="match status" value="1"/>
</dbReference>
<dbReference type="GO" id="GO:0007229">
    <property type="term" value="P:integrin-mediated signaling pathway"/>
    <property type="evidence" value="ECO:0007669"/>
    <property type="project" value="UniProtKB-KW"/>
</dbReference>
<dbReference type="GO" id="GO:0007160">
    <property type="term" value="P:cell-matrix adhesion"/>
    <property type="evidence" value="ECO:0007669"/>
    <property type="project" value="TreeGrafter"/>
</dbReference>
<accession>A0A7R8X642</accession>
<dbReference type="InterPro" id="IPR013519">
    <property type="entry name" value="Int_alpha_beta-p"/>
</dbReference>
<evidence type="ECO:0000313" key="18">
    <source>
        <dbReference type="EMBL" id="CAD7241293.1"/>
    </source>
</evidence>
<dbReference type="PANTHER" id="PTHR23220:SF133">
    <property type="entry name" value="INTEGRIN ALPHA-PS2"/>
    <property type="match status" value="1"/>
</dbReference>
<feature type="domain" description="Integrin alpha third immunoglobulin-like" evidence="17">
    <location>
        <begin position="695"/>
        <end position="913"/>
    </location>
</feature>
<organism evidence="18">
    <name type="scientific">Darwinula stevensoni</name>
    <dbReference type="NCBI Taxonomy" id="69355"/>
    <lineage>
        <taxon>Eukaryota</taxon>
        <taxon>Metazoa</taxon>
        <taxon>Ecdysozoa</taxon>
        <taxon>Arthropoda</taxon>
        <taxon>Crustacea</taxon>
        <taxon>Oligostraca</taxon>
        <taxon>Ostracoda</taxon>
        <taxon>Podocopa</taxon>
        <taxon>Podocopida</taxon>
        <taxon>Darwinulocopina</taxon>
        <taxon>Darwinuloidea</taxon>
        <taxon>Darwinulidae</taxon>
        <taxon>Darwinula</taxon>
    </lineage>
</organism>
<dbReference type="Pfam" id="PF20805">
    <property type="entry name" value="Integrin_A_Ig_2"/>
    <property type="match status" value="1"/>
</dbReference>
<proteinExistence type="inferred from homology"/>
<feature type="compositionally biased region" description="Basic and acidic residues" evidence="14">
    <location>
        <begin position="789"/>
        <end position="798"/>
    </location>
</feature>
<protein>
    <recommendedName>
        <fullName evidence="20">Integrin alpha-2 domain-containing protein</fullName>
    </recommendedName>
</protein>
<dbReference type="Proteomes" id="UP000677054">
    <property type="component" value="Unassembled WGS sequence"/>
</dbReference>
<dbReference type="SUPFAM" id="SSF69179">
    <property type="entry name" value="Integrin domains"/>
    <property type="match status" value="3"/>
</dbReference>
<dbReference type="PANTHER" id="PTHR23220">
    <property type="entry name" value="INTEGRIN ALPHA"/>
    <property type="match status" value="1"/>
</dbReference>
<evidence type="ECO:0000256" key="6">
    <source>
        <dbReference type="ARBA" id="ARBA00022889"/>
    </source>
</evidence>
<dbReference type="InterPro" id="IPR013649">
    <property type="entry name" value="Integrin_alpha_Ig-like_1"/>
</dbReference>
<dbReference type="InterPro" id="IPR018184">
    <property type="entry name" value="Integrin_alpha_C_CS"/>
</dbReference>
<feature type="domain" description="Integrin alpha second immunoglobulin-like" evidence="16">
    <location>
        <begin position="544"/>
        <end position="691"/>
    </location>
</feature>
<dbReference type="InterPro" id="IPR028994">
    <property type="entry name" value="Integrin_alpha_N"/>
</dbReference>
<dbReference type="GO" id="GO:0009897">
    <property type="term" value="C:external side of plasma membrane"/>
    <property type="evidence" value="ECO:0007669"/>
    <property type="project" value="TreeGrafter"/>
</dbReference>
<keyword evidence="6 13" id="KW-0130">Cell adhesion</keyword>
<evidence type="ECO:0000256" key="4">
    <source>
        <dbReference type="ARBA" id="ARBA00022729"/>
    </source>
</evidence>
<keyword evidence="9 13" id="KW-0472">Membrane</keyword>
<feature type="region of interest" description="Disordered" evidence="14">
    <location>
        <begin position="789"/>
        <end position="816"/>
    </location>
</feature>
<feature type="domain" description="Integrin alpha first immunoglubulin-like" evidence="15">
    <location>
        <begin position="390"/>
        <end position="542"/>
    </location>
</feature>
<dbReference type="PROSITE" id="PS51470">
    <property type="entry name" value="FG_GAP"/>
    <property type="match status" value="3"/>
</dbReference>
<evidence type="ECO:0000256" key="12">
    <source>
        <dbReference type="PROSITE-ProRule" id="PRU00803"/>
    </source>
</evidence>
<keyword evidence="7 13" id="KW-1133">Transmembrane helix</keyword>
<comment type="similarity">
    <text evidence="2 13">Belongs to the integrin alpha chain family.</text>
</comment>
<dbReference type="GO" id="GO:0008305">
    <property type="term" value="C:integrin complex"/>
    <property type="evidence" value="ECO:0007669"/>
    <property type="project" value="InterPro"/>
</dbReference>
<dbReference type="InterPro" id="IPR032695">
    <property type="entry name" value="Integrin_dom_sf"/>
</dbReference>
<evidence type="ECO:0000259" key="15">
    <source>
        <dbReference type="Pfam" id="PF08441"/>
    </source>
</evidence>
<evidence type="ECO:0000259" key="16">
    <source>
        <dbReference type="Pfam" id="PF20805"/>
    </source>
</evidence>